<evidence type="ECO:0000313" key="2">
    <source>
        <dbReference type="Proteomes" id="UP000772434"/>
    </source>
</evidence>
<comment type="caution">
    <text evidence="1">The sequence shown here is derived from an EMBL/GenBank/DDBJ whole genome shotgun (WGS) entry which is preliminary data.</text>
</comment>
<dbReference type="EMBL" id="JADNRY010000163">
    <property type="protein sequence ID" value="KAF9062742.1"/>
    <property type="molecule type" value="Genomic_DNA"/>
</dbReference>
<dbReference type="Proteomes" id="UP000772434">
    <property type="component" value="Unassembled WGS sequence"/>
</dbReference>
<accession>A0A9P5PHG9</accession>
<name>A0A9P5PHG9_9AGAR</name>
<reference evidence="1" key="1">
    <citation type="submission" date="2020-11" db="EMBL/GenBank/DDBJ databases">
        <authorList>
            <consortium name="DOE Joint Genome Institute"/>
            <person name="Ahrendt S."/>
            <person name="Riley R."/>
            <person name="Andreopoulos W."/>
            <person name="Labutti K."/>
            <person name="Pangilinan J."/>
            <person name="Ruiz-Duenas F.J."/>
            <person name="Barrasa J.M."/>
            <person name="Sanchez-Garcia M."/>
            <person name="Camarero S."/>
            <person name="Miyauchi S."/>
            <person name="Serrano A."/>
            <person name="Linde D."/>
            <person name="Babiker R."/>
            <person name="Drula E."/>
            <person name="Ayuso-Fernandez I."/>
            <person name="Pacheco R."/>
            <person name="Padilla G."/>
            <person name="Ferreira P."/>
            <person name="Barriuso J."/>
            <person name="Kellner H."/>
            <person name="Castanera R."/>
            <person name="Alfaro M."/>
            <person name="Ramirez L."/>
            <person name="Pisabarro A.G."/>
            <person name="Kuo A."/>
            <person name="Tritt A."/>
            <person name="Lipzen A."/>
            <person name="He G."/>
            <person name="Yan M."/>
            <person name="Ng V."/>
            <person name="Cullen D."/>
            <person name="Martin F."/>
            <person name="Rosso M.-N."/>
            <person name="Henrissat B."/>
            <person name="Hibbett D."/>
            <person name="Martinez A.T."/>
            <person name="Grigoriev I.V."/>
        </authorList>
    </citation>
    <scope>NUCLEOTIDE SEQUENCE</scope>
    <source>
        <strain evidence="1">AH 40177</strain>
    </source>
</reference>
<organism evidence="1 2">
    <name type="scientific">Rhodocollybia butyracea</name>
    <dbReference type="NCBI Taxonomy" id="206335"/>
    <lineage>
        <taxon>Eukaryota</taxon>
        <taxon>Fungi</taxon>
        <taxon>Dikarya</taxon>
        <taxon>Basidiomycota</taxon>
        <taxon>Agaricomycotina</taxon>
        <taxon>Agaricomycetes</taxon>
        <taxon>Agaricomycetidae</taxon>
        <taxon>Agaricales</taxon>
        <taxon>Marasmiineae</taxon>
        <taxon>Omphalotaceae</taxon>
        <taxon>Rhodocollybia</taxon>
    </lineage>
</organism>
<evidence type="ECO:0000313" key="1">
    <source>
        <dbReference type="EMBL" id="KAF9062742.1"/>
    </source>
</evidence>
<gene>
    <name evidence="1" type="ORF">BDP27DRAFT_1451598</name>
</gene>
<proteinExistence type="predicted"/>
<protein>
    <submittedName>
        <fullName evidence="1">Uncharacterized protein</fullName>
    </submittedName>
</protein>
<dbReference type="AlphaFoldDB" id="A0A9P5PHG9"/>
<feature type="non-terminal residue" evidence="1">
    <location>
        <position position="1"/>
    </location>
</feature>
<sequence length="53" mass="5922">LEKYSGYRYFNAVECLCTALVCSSASGSLVHLISCARLPYCIFYCTLNKVLSF</sequence>
<keyword evidence="2" id="KW-1185">Reference proteome</keyword>